<comment type="subunit">
    <text evidence="4">Homodimer.</text>
</comment>
<dbReference type="PANTHER" id="PTHR11680">
    <property type="entry name" value="SERINE HYDROXYMETHYLTRANSFERASE"/>
    <property type="match status" value="1"/>
</dbReference>
<keyword evidence="4" id="KW-0963">Cytoplasm</keyword>
<dbReference type="InterPro" id="IPR001085">
    <property type="entry name" value="Ser_HO-MeTrfase"/>
</dbReference>
<evidence type="ECO:0000256" key="2">
    <source>
        <dbReference type="ARBA" id="ARBA00006376"/>
    </source>
</evidence>
<dbReference type="NCBIfam" id="NF000586">
    <property type="entry name" value="PRK00011.1"/>
    <property type="match status" value="1"/>
</dbReference>
<accession>A0ABN2JUU8</accession>
<evidence type="ECO:0000256" key="4">
    <source>
        <dbReference type="HAMAP-Rule" id="MF_00051"/>
    </source>
</evidence>
<gene>
    <name evidence="4" type="primary">glyA</name>
    <name evidence="6" type="ORF">GCM10009681_07850</name>
</gene>
<dbReference type="PIRSF" id="PIRSF000412">
    <property type="entry name" value="SHMT"/>
    <property type="match status" value="1"/>
</dbReference>
<dbReference type="Gene3D" id="3.40.640.10">
    <property type="entry name" value="Type I PLP-dependent aspartate aminotransferase-like (Major domain)"/>
    <property type="match status" value="1"/>
</dbReference>
<comment type="function">
    <text evidence="4">Catalyzes the reversible interconversion of serine and glycine with tetrahydrofolate (THF) serving as the one-carbon carrier. This reaction serves as the major source of one-carbon groups required for the biosynthesis of purines, thymidylate, methionine, and other important biomolecules.</text>
</comment>
<protein>
    <recommendedName>
        <fullName evidence="4">Probable serine hydroxymethyltransferase</fullName>
        <shortName evidence="4">SHMT</shortName>
        <shortName evidence="4">Serine methylase</shortName>
        <ecNumber evidence="4">2.1.2.1</ecNumber>
    </recommendedName>
</protein>
<dbReference type="PANTHER" id="PTHR11680:SF35">
    <property type="entry name" value="SERINE HYDROXYMETHYLTRANSFERASE 1"/>
    <property type="match status" value="1"/>
</dbReference>
<comment type="caution">
    <text evidence="4">Lacks conserved residue(s) required for the propagation of feature annotation.</text>
</comment>
<keyword evidence="3 4" id="KW-0663">Pyridoxal phosphate</keyword>
<comment type="cofactor">
    <cofactor evidence="1 4">
        <name>pyridoxal 5'-phosphate</name>
        <dbReference type="ChEBI" id="CHEBI:597326"/>
    </cofactor>
</comment>
<dbReference type="InterPro" id="IPR039429">
    <property type="entry name" value="SHMT-like_dom"/>
</dbReference>
<dbReference type="SUPFAM" id="SSF53383">
    <property type="entry name" value="PLP-dependent transferases"/>
    <property type="match status" value="1"/>
</dbReference>
<dbReference type="InterPro" id="IPR049943">
    <property type="entry name" value="Ser_HO-MeTrfase-like"/>
</dbReference>
<dbReference type="Gene3D" id="3.90.1150.10">
    <property type="entry name" value="Aspartate Aminotransferase, domain 1"/>
    <property type="match status" value="1"/>
</dbReference>
<dbReference type="HAMAP" id="MF_00051">
    <property type="entry name" value="SHMT"/>
    <property type="match status" value="1"/>
</dbReference>
<comment type="pathway">
    <text evidence="4">One-carbon metabolism; tetrahydrofolate interconversion.</text>
</comment>
<dbReference type="RefSeq" id="WP_344076890.1">
    <property type="nucleotide sequence ID" value="NZ_BAAALS010000003.1"/>
</dbReference>
<keyword evidence="4" id="KW-0554">One-carbon metabolism</keyword>
<name>A0ABN2JUU8_9ACTN</name>
<dbReference type="CDD" id="cd00378">
    <property type="entry name" value="SHMT"/>
    <property type="match status" value="1"/>
</dbReference>
<dbReference type="EMBL" id="BAAALS010000003">
    <property type="protein sequence ID" value="GAA1739477.1"/>
    <property type="molecule type" value="Genomic_DNA"/>
</dbReference>
<organism evidence="6 7">
    <name type="scientific">Luedemannella helvata</name>
    <dbReference type="NCBI Taxonomy" id="349315"/>
    <lineage>
        <taxon>Bacteria</taxon>
        <taxon>Bacillati</taxon>
        <taxon>Actinomycetota</taxon>
        <taxon>Actinomycetes</taxon>
        <taxon>Micromonosporales</taxon>
        <taxon>Micromonosporaceae</taxon>
        <taxon>Luedemannella</taxon>
    </lineage>
</organism>
<reference evidence="6 7" key="1">
    <citation type="journal article" date="2019" name="Int. J. Syst. Evol. Microbiol.">
        <title>The Global Catalogue of Microorganisms (GCM) 10K type strain sequencing project: providing services to taxonomists for standard genome sequencing and annotation.</title>
        <authorList>
            <consortium name="The Broad Institute Genomics Platform"/>
            <consortium name="The Broad Institute Genome Sequencing Center for Infectious Disease"/>
            <person name="Wu L."/>
            <person name="Ma J."/>
        </authorList>
    </citation>
    <scope>NUCLEOTIDE SEQUENCE [LARGE SCALE GENOMIC DNA]</scope>
    <source>
        <strain evidence="6 7">JCM 13249</strain>
    </source>
</reference>
<sequence length="434" mass="46212">MNDAVISIDRAPMAPPGGDPIVTRLIASELALQANAINLIAAVNYISPRVSMAMHPILESVHSEGYPGRRYHEGQAVADQIERLAIDRACELFGVEYANVQPYRGTMANLAAAAAVLQPGDVVLGLQTAAGGHYTTGSTLHLIGRMFRVVPYGVCANKSTLDYELIAAAARRERPRAIFCGDTSYPRLWDFAALRAIADEVGAVLVADISQSAGLIAGGAIPSPAAYADIMTAATYKTLRGPRAGLILARAHLGPAIDRAVSPICQGGTNVRILAGVAAALGEALTEPFRAYTRQVVENCRHLADELSLRGFDLMTDGTENHACLLDLRKLDVTGDVAARWLASAGILANGNQVANDAQSPRRPSGLRFGTCAVTTLGMGPAEITEIAELIELVLRGRGEPAVTDAVRERAGEIRRRFGTFEHPWYDADVEELV</sequence>
<comment type="caution">
    <text evidence="6">The sequence shown here is derived from an EMBL/GenBank/DDBJ whole genome shotgun (WGS) entry which is preliminary data.</text>
</comment>
<evidence type="ECO:0000259" key="5">
    <source>
        <dbReference type="Pfam" id="PF00464"/>
    </source>
</evidence>
<comment type="similarity">
    <text evidence="2 4">Belongs to the SHMT family.</text>
</comment>
<evidence type="ECO:0000256" key="3">
    <source>
        <dbReference type="ARBA" id="ARBA00022898"/>
    </source>
</evidence>
<evidence type="ECO:0000313" key="7">
    <source>
        <dbReference type="Proteomes" id="UP001500655"/>
    </source>
</evidence>
<keyword evidence="4" id="KW-0808">Transferase</keyword>
<dbReference type="Pfam" id="PF00464">
    <property type="entry name" value="SHMT"/>
    <property type="match status" value="1"/>
</dbReference>
<dbReference type="EC" id="2.1.2.1" evidence="4"/>
<dbReference type="Proteomes" id="UP001500655">
    <property type="component" value="Unassembled WGS sequence"/>
</dbReference>
<comment type="catalytic activity">
    <reaction evidence="4">
        <text>(6R)-5,10-methylene-5,6,7,8-tetrahydrofolate + glycine + H2O = (6S)-5,6,7,8-tetrahydrofolate + L-serine</text>
        <dbReference type="Rhea" id="RHEA:15481"/>
        <dbReference type="ChEBI" id="CHEBI:15377"/>
        <dbReference type="ChEBI" id="CHEBI:15636"/>
        <dbReference type="ChEBI" id="CHEBI:33384"/>
        <dbReference type="ChEBI" id="CHEBI:57305"/>
        <dbReference type="ChEBI" id="CHEBI:57453"/>
        <dbReference type="EC" id="2.1.2.1"/>
    </reaction>
</comment>
<dbReference type="InterPro" id="IPR015422">
    <property type="entry name" value="PyrdxlP-dep_Trfase_small"/>
</dbReference>
<evidence type="ECO:0000256" key="1">
    <source>
        <dbReference type="ARBA" id="ARBA00001933"/>
    </source>
</evidence>
<feature type="modified residue" description="N6-(pyridoxal phosphate)lysine" evidence="4">
    <location>
        <position position="237"/>
    </location>
</feature>
<dbReference type="InterPro" id="IPR015421">
    <property type="entry name" value="PyrdxlP-dep_Trfase_major"/>
</dbReference>
<keyword evidence="7" id="KW-1185">Reference proteome</keyword>
<proteinExistence type="inferred from homology"/>
<dbReference type="InterPro" id="IPR015424">
    <property type="entry name" value="PyrdxlP-dep_Trfase"/>
</dbReference>
<comment type="subcellular location">
    <subcellularLocation>
        <location evidence="4">Cytoplasm</location>
    </subcellularLocation>
</comment>
<feature type="domain" description="Serine hydroxymethyltransferase-like" evidence="5">
    <location>
        <begin position="19"/>
        <end position="391"/>
    </location>
</feature>
<evidence type="ECO:0000313" key="6">
    <source>
        <dbReference type="EMBL" id="GAA1739477.1"/>
    </source>
</evidence>